<gene>
    <name evidence="3" type="ORF">C2G38_2293622</name>
</gene>
<feature type="transmembrane region" description="Helical" evidence="2">
    <location>
        <begin position="78"/>
        <end position="101"/>
    </location>
</feature>
<keyword evidence="4" id="KW-1185">Reference proteome</keyword>
<reference evidence="3 4" key="1">
    <citation type="submission" date="2018-06" db="EMBL/GenBank/DDBJ databases">
        <title>Comparative genomics reveals the genomic features of Rhizophagus irregularis, R. cerebriforme, R. diaphanum and Gigaspora rosea, and their symbiotic lifestyle signature.</title>
        <authorList>
            <person name="Morin E."/>
            <person name="San Clemente H."/>
            <person name="Chen E.C.H."/>
            <person name="De La Providencia I."/>
            <person name="Hainaut M."/>
            <person name="Kuo A."/>
            <person name="Kohler A."/>
            <person name="Murat C."/>
            <person name="Tang N."/>
            <person name="Roy S."/>
            <person name="Loubradou J."/>
            <person name="Henrissat B."/>
            <person name="Grigoriev I.V."/>
            <person name="Corradi N."/>
            <person name="Roux C."/>
            <person name="Martin F.M."/>
        </authorList>
    </citation>
    <scope>NUCLEOTIDE SEQUENCE [LARGE SCALE GENOMIC DNA]</scope>
    <source>
        <strain evidence="3 4">DAOM 194757</strain>
    </source>
</reference>
<evidence type="ECO:0008006" key="5">
    <source>
        <dbReference type="Google" id="ProtNLM"/>
    </source>
</evidence>
<dbReference type="EMBL" id="QKWP01000290">
    <property type="protein sequence ID" value="RIB22853.1"/>
    <property type="molecule type" value="Genomic_DNA"/>
</dbReference>
<evidence type="ECO:0000256" key="2">
    <source>
        <dbReference type="SAM" id="Phobius"/>
    </source>
</evidence>
<comment type="caution">
    <text evidence="3">The sequence shown here is derived from an EMBL/GenBank/DDBJ whole genome shotgun (WGS) entry which is preliminary data.</text>
</comment>
<dbReference type="OrthoDB" id="2355659at2759"/>
<accession>A0A397VSB2</accession>
<feature type="region of interest" description="Disordered" evidence="1">
    <location>
        <begin position="186"/>
        <end position="213"/>
    </location>
</feature>
<keyword evidence="2" id="KW-0472">Membrane</keyword>
<dbReference type="Proteomes" id="UP000266673">
    <property type="component" value="Unassembled WGS sequence"/>
</dbReference>
<name>A0A397VSB2_9GLOM</name>
<sequence>MLTKCCFCIGLRAATLILATLGAVSYMTNAYHFSLLAGQFGFFYSALSTYYIGATFACIAGIIGVIKNKINYVKIYSIFYWWQLLLGFTLSIVFSIVAFYFDKDICEKLIEQPDVDMDMDTCMDWYIKTASTMVVCLGISCLIDLHFCMAVWAYYQRLKVEQQYDTLSDPGYVIYYTSVPAYASSQPPAYESVPQVDSKGVSTNSNVQNNVKQ</sequence>
<protein>
    <recommendedName>
        <fullName evidence="5">MARVEL domain-containing protein</fullName>
    </recommendedName>
</protein>
<dbReference type="AlphaFoldDB" id="A0A397VSB2"/>
<proteinExistence type="predicted"/>
<keyword evidence="2" id="KW-1133">Transmembrane helix</keyword>
<evidence type="ECO:0000313" key="4">
    <source>
        <dbReference type="Proteomes" id="UP000266673"/>
    </source>
</evidence>
<organism evidence="3 4">
    <name type="scientific">Gigaspora rosea</name>
    <dbReference type="NCBI Taxonomy" id="44941"/>
    <lineage>
        <taxon>Eukaryota</taxon>
        <taxon>Fungi</taxon>
        <taxon>Fungi incertae sedis</taxon>
        <taxon>Mucoromycota</taxon>
        <taxon>Glomeromycotina</taxon>
        <taxon>Glomeromycetes</taxon>
        <taxon>Diversisporales</taxon>
        <taxon>Gigasporaceae</taxon>
        <taxon>Gigaspora</taxon>
    </lineage>
</organism>
<evidence type="ECO:0000313" key="3">
    <source>
        <dbReference type="EMBL" id="RIB22853.1"/>
    </source>
</evidence>
<feature type="transmembrane region" description="Helical" evidence="2">
    <location>
        <begin position="47"/>
        <end position="66"/>
    </location>
</feature>
<keyword evidence="2" id="KW-0812">Transmembrane</keyword>
<evidence type="ECO:0000256" key="1">
    <source>
        <dbReference type="SAM" id="MobiDB-lite"/>
    </source>
</evidence>
<feature type="compositionally biased region" description="Polar residues" evidence="1">
    <location>
        <begin position="200"/>
        <end position="213"/>
    </location>
</feature>
<feature type="transmembrane region" description="Helical" evidence="2">
    <location>
        <begin position="125"/>
        <end position="155"/>
    </location>
</feature>